<keyword evidence="1" id="KW-0863">Zinc-finger</keyword>
<dbReference type="InterPro" id="IPR001878">
    <property type="entry name" value="Znf_CCHC"/>
</dbReference>
<organism evidence="4 5">
    <name type="scientific">Capsicum annuum</name>
    <name type="common">Capsicum pepper</name>
    <dbReference type="NCBI Taxonomy" id="4072"/>
    <lineage>
        <taxon>Eukaryota</taxon>
        <taxon>Viridiplantae</taxon>
        <taxon>Streptophyta</taxon>
        <taxon>Embryophyta</taxon>
        <taxon>Tracheophyta</taxon>
        <taxon>Spermatophyta</taxon>
        <taxon>Magnoliopsida</taxon>
        <taxon>eudicotyledons</taxon>
        <taxon>Gunneridae</taxon>
        <taxon>Pentapetalae</taxon>
        <taxon>asterids</taxon>
        <taxon>lamiids</taxon>
        <taxon>Solanales</taxon>
        <taxon>Solanaceae</taxon>
        <taxon>Solanoideae</taxon>
        <taxon>Capsiceae</taxon>
        <taxon>Capsicum</taxon>
    </lineage>
</organism>
<dbReference type="Proteomes" id="UP000222542">
    <property type="component" value="Unassembled WGS sequence"/>
</dbReference>
<dbReference type="AlphaFoldDB" id="A0A2G2YCT6"/>
<sequence length="419" mass="46729">MWSHLHTLGNQQNLAREFELERLLAESTQGEKSVRCFYSGLLRLREEQDQYFAASISVAGLKDFMTTMKRTRTVHFLMKLRSEFEPLRASILNREKLPTLDVVVSEVLREETWLGSHASMGNSLFVDTVMAAYRNSSSKNSMKLVQCYHCKETGHVISHCKKRNYCNYCKKDGHIILECRKKFGSVNRSTPYKAFHAMTRDVGTQHTPETQNAPQLFDRNNIDKMIQDSLAAALPNAISTALTATYPGKNKILNSMVWHIDSVASNHMTGNQKLFSNLSKTLSTHEIVTANGHVLSASAAGPSLNLSSATTGTTYDLDPFLDNDITSMNTNSLPHQDDCHNVSLNSNNKPPAPQNIIDPVRRSSHHASPPSRYGYSTGGYDRSYALLTTLNSIVVTNTYMQASGQKCLEDAMNKELAAL</sequence>
<evidence type="ECO:0000256" key="2">
    <source>
        <dbReference type="SAM" id="MobiDB-lite"/>
    </source>
</evidence>
<evidence type="ECO:0000313" key="5">
    <source>
        <dbReference type="Proteomes" id="UP000222542"/>
    </source>
</evidence>
<comment type="caution">
    <text evidence="4">The sequence shown here is derived from an EMBL/GenBank/DDBJ whole genome shotgun (WGS) entry which is preliminary data.</text>
</comment>
<keyword evidence="1" id="KW-0862">Zinc</keyword>
<dbReference type="Gene3D" id="4.10.60.10">
    <property type="entry name" value="Zinc finger, CCHC-type"/>
    <property type="match status" value="1"/>
</dbReference>
<dbReference type="PROSITE" id="PS50158">
    <property type="entry name" value="ZF_CCHC"/>
    <property type="match status" value="1"/>
</dbReference>
<proteinExistence type="predicted"/>
<keyword evidence="1" id="KW-0479">Metal-binding</keyword>
<reference evidence="4 5" key="1">
    <citation type="journal article" date="2014" name="Nat. Genet.">
        <title>Genome sequence of the hot pepper provides insights into the evolution of pungency in Capsicum species.</title>
        <authorList>
            <person name="Kim S."/>
            <person name="Park M."/>
            <person name="Yeom S.I."/>
            <person name="Kim Y.M."/>
            <person name="Lee J.M."/>
            <person name="Lee H.A."/>
            <person name="Seo E."/>
            <person name="Choi J."/>
            <person name="Cheong K."/>
            <person name="Kim K.T."/>
            <person name="Jung K."/>
            <person name="Lee G.W."/>
            <person name="Oh S.K."/>
            <person name="Bae C."/>
            <person name="Kim S.B."/>
            <person name="Lee H.Y."/>
            <person name="Kim S.Y."/>
            <person name="Kim M.S."/>
            <person name="Kang B.C."/>
            <person name="Jo Y.D."/>
            <person name="Yang H.B."/>
            <person name="Jeong H.J."/>
            <person name="Kang W.H."/>
            <person name="Kwon J.K."/>
            <person name="Shin C."/>
            <person name="Lim J.Y."/>
            <person name="Park J.H."/>
            <person name="Huh J.H."/>
            <person name="Kim J.S."/>
            <person name="Kim B.D."/>
            <person name="Cohen O."/>
            <person name="Paran I."/>
            <person name="Suh M.C."/>
            <person name="Lee S.B."/>
            <person name="Kim Y.K."/>
            <person name="Shin Y."/>
            <person name="Noh S.J."/>
            <person name="Park J."/>
            <person name="Seo Y.S."/>
            <person name="Kwon S.Y."/>
            <person name="Kim H.A."/>
            <person name="Park J.M."/>
            <person name="Kim H.J."/>
            <person name="Choi S.B."/>
            <person name="Bosland P.W."/>
            <person name="Reeves G."/>
            <person name="Jo S.H."/>
            <person name="Lee B.W."/>
            <person name="Cho H.T."/>
            <person name="Choi H.S."/>
            <person name="Lee M.S."/>
            <person name="Yu Y."/>
            <person name="Do Choi Y."/>
            <person name="Park B.S."/>
            <person name="van Deynze A."/>
            <person name="Ashrafi H."/>
            <person name="Hill T."/>
            <person name="Kim W.T."/>
            <person name="Pai H.S."/>
            <person name="Ahn H.K."/>
            <person name="Yeam I."/>
            <person name="Giovannoni J.J."/>
            <person name="Rose J.K."/>
            <person name="Sorensen I."/>
            <person name="Lee S.J."/>
            <person name="Kim R.W."/>
            <person name="Choi I.Y."/>
            <person name="Choi B.S."/>
            <person name="Lim J.S."/>
            <person name="Lee Y.H."/>
            <person name="Choi D."/>
        </authorList>
    </citation>
    <scope>NUCLEOTIDE SEQUENCE [LARGE SCALE GENOMIC DNA]</scope>
    <source>
        <strain evidence="5">cv. CM334</strain>
    </source>
</reference>
<keyword evidence="5" id="KW-1185">Reference proteome</keyword>
<gene>
    <name evidence="4" type="ORF">T459_27037</name>
</gene>
<dbReference type="Pfam" id="PF22936">
    <property type="entry name" value="Pol_BBD"/>
    <property type="match status" value="1"/>
</dbReference>
<dbReference type="GO" id="GO:0008270">
    <property type="term" value="F:zinc ion binding"/>
    <property type="evidence" value="ECO:0007669"/>
    <property type="project" value="UniProtKB-KW"/>
</dbReference>
<feature type="region of interest" description="Disordered" evidence="2">
    <location>
        <begin position="344"/>
        <end position="374"/>
    </location>
</feature>
<protein>
    <recommendedName>
        <fullName evidence="3">CCHC-type domain-containing protein</fullName>
    </recommendedName>
</protein>
<evidence type="ECO:0000256" key="1">
    <source>
        <dbReference type="PROSITE-ProRule" id="PRU00047"/>
    </source>
</evidence>
<dbReference type="InterPro" id="IPR054722">
    <property type="entry name" value="PolX-like_BBD"/>
</dbReference>
<dbReference type="EMBL" id="AYRZ02000011">
    <property type="protein sequence ID" value="PHT67550.1"/>
    <property type="molecule type" value="Genomic_DNA"/>
</dbReference>
<dbReference type="Gramene" id="PHT67550">
    <property type="protein sequence ID" value="PHT67550"/>
    <property type="gene ID" value="T459_27037"/>
</dbReference>
<name>A0A2G2YCT6_CAPAN</name>
<dbReference type="InterPro" id="IPR036875">
    <property type="entry name" value="Znf_CCHC_sf"/>
</dbReference>
<accession>A0A2G2YCT6</accession>
<dbReference type="PANTHER" id="PTHR34222:SF83">
    <property type="entry name" value="CCHC-TYPE DOMAIN-CONTAINING PROTEIN"/>
    <property type="match status" value="1"/>
</dbReference>
<feature type="domain" description="CCHC-type" evidence="3">
    <location>
        <begin position="147"/>
        <end position="162"/>
    </location>
</feature>
<dbReference type="GO" id="GO:0003676">
    <property type="term" value="F:nucleic acid binding"/>
    <property type="evidence" value="ECO:0007669"/>
    <property type="project" value="InterPro"/>
</dbReference>
<evidence type="ECO:0000313" key="4">
    <source>
        <dbReference type="EMBL" id="PHT67550.1"/>
    </source>
</evidence>
<dbReference type="OMA" id="VQCYHCK"/>
<dbReference type="PANTHER" id="PTHR34222">
    <property type="entry name" value="GAG_PRE-INTEGRS DOMAIN-CONTAINING PROTEIN"/>
    <property type="match status" value="1"/>
</dbReference>
<evidence type="ECO:0000259" key="3">
    <source>
        <dbReference type="PROSITE" id="PS50158"/>
    </source>
</evidence>
<reference evidence="4 5" key="2">
    <citation type="journal article" date="2017" name="Genome Biol.">
        <title>New reference genome sequences of hot pepper reveal the massive evolution of plant disease-resistance genes by retroduplication.</title>
        <authorList>
            <person name="Kim S."/>
            <person name="Park J."/>
            <person name="Yeom S.I."/>
            <person name="Kim Y.M."/>
            <person name="Seo E."/>
            <person name="Kim K.T."/>
            <person name="Kim M.S."/>
            <person name="Lee J.M."/>
            <person name="Cheong K."/>
            <person name="Shin H.S."/>
            <person name="Kim S.B."/>
            <person name="Han K."/>
            <person name="Lee J."/>
            <person name="Park M."/>
            <person name="Lee H.A."/>
            <person name="Lee H.Y."/>
            <person name="Lee Y."/>
            <person name="Oh S."/>
            <person name="Lee J.H."/>
            <person name="Choi E."/>
            <person name="Choi E."/>
            <person name="Lee S.E."/>
            <person name="Jeon J."/>
            <person name="Kim H."/>
            <person name="Choi G."/>
            <person name="Song H."/>
            <person name="Lee J."/>
            <person name="Lee S.C."/>
            <person name="Kwon J.K."/>
            <person name="Lee H.Y."/>
            <person name="Koo N."/>
            <person name="Hong Y."/>
            <person name="Kim R.W."/>
            <person name="Kang W.H."/>
            <person name="Huh J.H."/>
            <person name="Kang B.C."/>
            <person name="Yang T.J."/>
            <person name="Lee Y.H."/>
            <person name="Bennetzen J.L."/>
            <person name="Choi D."/>
        </authorList>
    </citation>
    <scope>NUCLEOTIDE SEQUENCE [LARGE SCALE GENOMIC DNA]</scope>
    <source>
        <strain evidence="5">cv. CM334</strain>
    </source>
</reference>
<dbReference type="SMART" id="SM00343">
    <property type="entry name" value="ZnF_C2HC"/>
    <property type="match status" value="2"/>
</dbReference>
<dbReference type="SUPFAM" id="SSF57756">
    <property type="entry name" value="Retrovirus zinc finger-like domains"/>
    <property type="match status" value="1"/>
</dbReference>